<comment type="caution">
    <text evidence="1">The sequence shown here is derived from an EMBL/GenBank/DDBJ whole genome shotgun (WGS) entry which is preliminary data.</text>
</comment>
<dbReference type="EMBL" id="JBHSNC010000057">
    <property type="protein sequence ID" value="MFC5532230.1"/>
    <property type="molecule type" value="Genomic_DNA"/>
</dbReference>
<protein>
    <submittedName>
        <fullName evidence="1">Uncharacterized protein</fullName>
    </submittedName>
</protein>
<proteinExistence type="predicted"/>
<keyword evidence="2" id="KW-1185">Reference proteome</keyword>
<name>A0ABW0R5Z1_9BACL</name>
<organism evidence="1 2">
    <name type="scientific">Cohnella yongneupensis</name>
    <dbReference type="NCBI Taxonomy" id="425006"/>
    <lineage>
        <taxon>Bacteria</taxon>
        <taxon>Bacillati</taxon>
        <taxon>Bacillota</taxon>
        <taxon>Bacilli</taxon>
        <taxon>Bacillales</taxon>
        <taxon>Paenibacillaceae</taxon>
        <taxon>Cohnella</taxon>
    </lineage>
</organism>
<gene>
    <name evidence="1" type="ORF">ACFPQ4_22670</name>
</gene>
<sequence length="354" mass="41689">MSIDRLYVVYEMTDSEYSDTFLKLKAFLKTLRQGIWRDKCDTSAYLTTGLSEVGFQEIRMRKTWNYRSIEIRLYPELLKNIDGSNYYGLPRISDFGEVGTKFDHILQEVIGLCVPSFFEWRAKRVEYTVDLYVGEELIPKLLFLYSKGNIPIYMLKEKVTQMYIGSDTNLYLYAPTVTVNWYDRYRTLQEKEQNSKEQFRDYSVTKGILRFEIQCKACNVKVHDVLSVDRCRDRLNYFYDLIIGAGDYYTFDKAKEIIIEKVKSDRKRKTLTRLLELIDQCGSVWAAKLQFAGEVEFSIGTQNQKQIMDRFSSRLGKLRDLGINPVCLPSEWGISRLENLDSRIQAYLEDQRHH</sequence>
<evidence type="ECO:0000313" key="2">
    <source>
        <dbReference type="Proteomes" id="UP001596108"/>
    </source>
</evidence>
<evidence type="ECO:0000313" key="1">
    <source>
        <dbReference type="EMBL" id="MFC5532230.1"/>
    </source>
</evidence>
<accession>A0ABW0R5Z1</accession>
<reference evidence="2" key="1">
    <citation type="journal article" date="2019" name="Int. J. Syst. Evol. Microbiol.">
        <title>The Global Catalogue of Microorganisms (GCM) 10K type strain sequencing project: providing services to taxonomists for standard genome sequencing and annotation.</title>
        <authorList>
            <consortium name="The Broad Institute Genomics Platform"/>
            <consortium name="The Broad Institute Genome Sequencing Center for Infectious Disease"/>
            <person name="Wu L."/>
            <person name="Ma J."/>
        </authorList>
    </citation>
    <scope>NUCLEOTIDE SEQUENCE [LARGE SCALE GENOMIC DNA]</scope>
    <source>
        <strain evidence="2">CGMCC 1.18578</strain>
    </source>
</reference>
<dbReference type="Proteomes" id="UP001596108">
    <property type="component" value="Unassembled WGS sequence"/>
</dbReference>
<dbReference type="RefSeq" id="WP_378114201.1">
    <property type="nucleotide sequence ID" value="NZ_JBHSNC010000057.1"/>
</dbReference>